<evidence type="ECO:0000259" key="3">
    <source>
        <dbReference type="Pfam" id="PF13439"/>
    </source>
</evidence>
<dbReference type="Gene3D" id="3.40.50.2000">
    <property type="entry name" value="Glycogen Phosphorylase B"/>
    <property type="match status" value="2"/>
</dbReference>
<name>F2LAK5_BURGS</name>
<protein>
    <submittedName>
        <fullName evidence="4">Glycosyl transferase, group 1 family protein, putative</fullName>
    </submittedName>
</protein>
<dbReference type="Proteomes" id="UP000008316">
    <property type="component" value="Chromosome 1"/>
</dbReference>
<accession>F2LAK5</accession>
<organism evidence="4 5">
    <name type="scientific">Burkholderia gladioli (strain BSR3)</name>
    <dbReference type="NCBI Taxonomy" id="999541"/>
    <lineage>
        <taxon>Bacteria</taxon>
        <taxon>Pseudomonadati</taxon>
        <taxon>Pseudomonadota</taxon>
        <taxon>Betaproteobacteria</taxon>
        <taxon>Burkholderiales</taxon>
        <taxon>Burkholderiaceae</taxon>
        <taxon>Burkholderia</taxon>
    </lineage>
</organism>
<dbReference type="CDD" id="cd03809">
    <property type="entry name" value="GT4_MtfB-like"/>
    <property type="match status" value="1"/>
</dbReference>
<dbReference type="PANTHER" id="PTHR46401">
    <property type="entry name" value="GLYCOSYLTRANSFERASE WBBK-RELATED"/>
    <property type="match status" value="1"/>
</dbReference>
<evidence type="ECO:0000313" key="5">
    <source>
        <dbReference type="Proteomes" id="UP000008316"/>
    </source>
</evidence>
<dbReference type="GO" id="GO:0009103">
    <property type="term" value="P:lipopolysaccharide biosynthetic process"/>
    <property type="evidence" value="ECO:0007669"/>
    <property type="project" value="TreeGrafter"/>
</dbReference>
<dbReference type="Pfam" id="PF13439">
    <property type="entry name" value="Glyco_transf_4"/>
    <property type="match status" value="1"/>
</dbReference>
<dbReference type="RefSeq" id="WP_013696748.1">
    <property type="nucleotide sequence ID" value="NC_015381.1"/>
</dbReference>
<dbReference type="GO" id="GO:0016757">
    <property type="term" value="F:glycosyltransferase activity"/>
    <property type="evidence" value="ECO:0007669"/>
    <property type="project" value="InterPro"/>
</dbReference>
<dbReference type="EMBL" id="CP002599">
    <property type="protein sequence ID" value="AEA59392.1"/>
    <property type="molecule type" value="Genomic_DNA"/>
</dbReference>
<dbReference type="SUPFAM" id="SSF53756">
    <property type="entry name" value="UDP-Glycosyltransferase/glycogen phosphorylase"/>
    <property type="match status" value="1"/>
</dbReference>
<dbReference type="InterPro" id="IPR028098">
    <property type="entry name" value="Glyco_trans_4-like_N"/>
</dbReference>
<feature type="domain" description="Glycosyltransferase subfamily 4-like N-terminal" evidence="3">
    <location>
        <begin position="16"/>
        <end position="173"/>
    </location>
</feature>
<sequence length="377" mass="42354">MKVAFAVDAIIPPLTGIGRYALELARHLAADDDSVESLQFFFVDERIENWSAIFAGDASNGRRRRRGLRRLLYRDRRIRRWLMQGRTRGYLFHSPNYLLPEAVEQGIVTVHDLSVFRFPETHPVERVKQFERRFAATLRRASHLITDSEAIRHEVAAYFSWPLERITAVPLGVQGEFRPGSSNEIADGLRQLGLTPGAYTLSVSTLEPRKRIDRLIRAYGELPADLRHRYPLVLAGGAGWLSDSLHRQIAHAQAEGWLRYLGFVADAQLPTLYQGAHAFFMPSKYEGFGLPVLEAMACGIPVLTSNVSSLPEVAGDAAWLVEPDDHDALREGLELVLTDATWREEASRRGLAIAARATWDRCAARTIDVYRAVAASR</sequence>
<evidence type="ECO:0000259" key="2">
    <source>
        <dbReference type="Pfam" id="PF00534"/>
    </source>
</evidence>
<proteinExistence type="predicted"/>
<dbReference type="KEGG" id="bgd:bgla_1g07010"/>
<dbReference type="Pfam" id="PF00534">
    <property type="entry name" value="Glycos_transf_1"/>
    <property type="match status" value="1"/>
</dbReference>
<evidence type="ECO:0000313" key="4">
    <source>
        <dbReference type="EMBL" id="AEA59392.1"/>
    </source>
</evidence>
<keyword evidence="5" id="KW-1185">Reference proteome</keyword>
<dbReference type="eggNOG" id="COG0438">
    <property type="taxonomic scope" value="Bacteria"/>
</dbReference>
<reference evidence="4 5" key="1">
    <citation type="journal article" date="2011" name="J. Bacteriol.">
        <title>Complete genome sequence of Burkholderia gladioli BSR3.</title>
        <authorList>
            <person name="Seo Y.S."/>
            <person name="Lim J."/>
            <person name="Choi B.S."/>
            <person name="Kim H."/>
            <person name="Goo E."/>
            <person name="Lee B."/>
            <person name="Lim J.S."/>
            <person name="Choi I.Y."/>
            <person name="Moon J.S."/>
            <person name="Kim J."/>
            <person name="Hwang I."/>
        </authorList>
    </citation>
    <scope>NUCLEOTIDE SEQUENCE [LARGE SCALE GENOMIC DNA]</scope>
    <source>
        <strain evidence="4 5">BSR3</strain>
    </source>
</reference>
<gene>
    <name evidence="4" type="ordered locus">bgla_1g07010</name>
</gene>
<dbReference type="InterPro" id="IPR001296">
    <property type="entry name" value="Glyco_trans_1"/>
</dbReference>
<keyword evidence="1 4" id="KW-0808">Transferase</keyword>
<dbReference type="STRING" id="999541.bgla_1g07010"/>
<dbReference type="HOGENOM" id="CLU_009583_27_6_4"/>
<evidence type="ECO:0000256" key="1">
    <source>
        <dbReference type="ARBA" id="ARBA00022679"/>
    </source>
</evidence>
<dbReference type="AlphaFoldDB" id="F2LAK5"/>
<feature type="domain" description="Glycosyl transferase family 1" evidence="2">
    <location>
        <begin position="198"/>
        <end position="348"/>
    </location>
</feature>
<dbReference type="FunFam" id="3.40.50.2000:FF:000119">
    <property type="entry name" value="Glycosyl transferase group 1"/>
    <property type="match status" value="1"/>
</dbReference>
<dbReference type="PANTHER" id="PTHR46401:SF2">
    <property type="entry name" value="GLYCOSYLTRANSFERASE WBBK-RELATED"/>
    <property type="match status" value="1"/>
</dbReference>